<dbReference type="Gene3D" id="3.90.550.10">
    <property type="entry name" value="Spore Coat Polysaccharide Biosynthesis Protein SpsA, Chain A"/>
    <property type="match status" value="1"/>
</dbReference>
<comment type="caution">
    <text evidence="2">The sequence shown here is derived from an EMBL/GenBank/DDBJ whole genome shotgun (WGS) entry which is preliminary data.</text>
</comment>
<dbReference type="Pfam" id="PF00535">
    <property type="entry name" value="Glycos_transf_2"/>
    <property type="match status" value="1"/>
</dbReference>
<proteinExistence type="predicted"/>
<dbReference type="CDD" id="cd00761">
    <property type="entry name" value="Glyco_tranf_GTA_type"/>
    <property type="match status" value="1"/>
</dbReference>
<organism evidence="2 3">
    <name type="scientific">Cylindrospermopsis raciborskii CENA302</name>
    <dbReference type="NCBI Taxonomy" id="1170768"/>
    <lineage>
        <taxon>Bacteria</taxon>
        <taxon>Bacillati</taxon>
        <taxon>Cyanobacteriota</taxon>
        <taxon>Cyanophyceae</taxon>
        <taxon>Nostocales</taxon>
        <taxon>Aphanizomenonaceae</taxon>
        <taxon>Cylindrospermopsis</taxon>
    </lineage>
</organism>
<dbReference type="EMBL" id="MTPU01000012">
    <property type="protein sequence ID" value="OPH11099.1"/>
    <property type="molecule type" value="Genomic_DNA"/>
</dbReference>
<dbReference type="SUPFAM" id="SSF53448">
    <property type="entry name" value="Nucleotide-diphospho-sugar transferases"/>
    <property type="match status" value="1"/>
</dbReference>
<evidence type="ECO:0000313" key="2">
    <source>
        <dbReference type="EMBL" id="OPH11099.1"/>
    </source>
</evidence>
<dbReference type="RefSeq" id="WP_079290523.1">
    <property type="nucleotide sequence ID" value="NZ_MTPU01000012.1"/>
</dbReference>
<dbReference type="AlphaFoldDB" id="A0A9Q5WB30"/>
<feature type="domain" description="Glycosyltransferase 2-like" evidence="1">
    <location>
        <begin position="8"/>
        <end position="128"/>
    </location>
</feature>
<sequence length="298" mass="33416">MTQTPIVSVVIPTYNRSLEIARCLSSLVSQTFREFEVLVCDDGSTDNTKQVVSTFTETLSIKYFWLDNFGGPARPRNIGIQNARGKYIAFLDSDDWWTPEKLEKSVEALESGADFVYHDLYIVSSNGVMSPFSRKAKTRQVKVPIFNDLLSNGNAINNSSVVVRREFIDSVNGFSEEKALIAAEDYDAWLRVAKYTDKFLKIDGCFGYYSLSNNSISLPDRLINATSRLLNLYNAELQTLTCCPDWASLALADAYYAKGNKYLCISYCLSGISSKLSISSVIYKLKFLVRLILAFSSL</sequence>
<name>A0A9Q5WB30_9CYAN</name>
<evidence type="ECO:0000313" key="3">
    <source>
        <dbReference type="Proteomes" id="UP000190056"/>
    </source>
</evidence>
<reference evidence="2 3" key="1">
    <citation type="submission" date="2017-01" db="EMBL/GenBank/DDBJ databases">
        <authorList>
            <person name="Abreu V.A."/>
            <person name="Popin R.V."/>
            <person name="Rigonato J."/>
            <person name="Andreote A.P."/>
            <person name="Schaker P.C."/>
            <person name="Hoff-Risseti C."/>
            <person name="Alvarenga D.O."/>
            <person name="Varani A.M."/>
            <person name="Fiore M.F."/>
        </authorList>
    </citation>
    <scope>NUCLEOTIDE SEQUENCE [LARGE SCALE GENOMIC DNA]</scope>
    <source>
        <strain evidence="2 3">CENA302</strain>
    </source>
</reference>
<gene>
    <name evidence="2" type="ORF">CENA302_01835</name>
</gene>
<dbReference type="InterPro" id="IPR001173">
    <property type="entry name" value="Glyco_trans_2-like"/>
</dbReference>
<protein>
    <recommendedName>
        <fullName evidence="1">Glycosyltransferase 2-like domain-containing protein</fullName>
    </recommendedName>
</protein>
<dbReference type="Proteomes" id="UP000190056">
    <property type="component" value="Unassembled WGS sequence"/>
</dbReference>
<dbReference type="InterPro" id="IPR029044">
    <property type="entry name" value="Nucleotide-diphossugar_trans"/>
</dbReference>
<dbReference type="PANTHER" id="PTHR22916">
    <property type="entry name" value="GLYCOSYLTRANSFERASE"/>
    <property type="match status" value="1"/>
</dbReference>
<accession>A0A9Q5WB30</accession>
<evidence type="ECO:0000259" key="1">
    <source>
        <dbReference type="Pfam" id="PF00535"/>
    </source>
</evidence>